<feature type="compositionally biased region" description="Low complexity" evidence="1">
    <location>
        <begin position="67"/>
        <end position="76"/>
    </location>
</feature>
<protein>
    <recommendedName>
        <fullName evidence="2">F-box domain-containing protein</fullName>
    </recommendedName>
</protein>
<dbReference type="PANTHER" id="PTHR34223:SF80">
    <property type="entry name" value="OS11G0205900 PROTEIN"/>
    <property type="match status" value="1"/>
</dbReference>
<proteinExistence type="predicted"/>
<dbReference type="InterPro" id="IPR001810">
    <property type="entry name" value="F-box_dom"/>
</dbReference>
<gene>
    <name evidence="3" type="ORF">URODEC1_LOCUS78071</name>
</gene>
<feature type="region of interest" description="Disordered" evidence="1">
    <location>
        <begin position="1"/>
        <end position="33"/>
    </location>
</feature>
<dbReference type="Proteomes" id="UP001497457">
    <property type="component" value="Chromosome 30rd"/>
</dbReference>
<dbReference type="PANTHER" id="PTHR34223">
    <property type="entry name" value="OS11G0201299 PROTEIN"/>
    <property type="match status" value="1"/>
</dbReference>
<evidence type="ECO:0000313" key="4">
    <source>
        <dbReference type="Proteomes" id="UP001497457"/>
    </source>
</evidence>
<dbReference type="PROSITE" id="PS51257">
    <property type="entry name" value="PROKAR_LIPOPROTEIN"/>
    <property type="match status" value="1"/>
</dbReference>
<evidence type="ECO:0000256" key="1">
    <source>
        <dbReference type="SAM" id="MobiDB-lite"/>
    </source>
</evidence>
<feature type="region of interest" description="Disordered" evidence="1">
    <location>
        <begin position="49"/>
        <end position="83"/>
    </location>
</feature>
<dbReference type="InterPro" id="IPR036047">
    <property type="entry name" value="F-box-like_dom_sf"/>
</dbReference>
<accession>A0ABC9CSM7</accession>
<feature type="domain" description="F-box" evidence="2">
    <location>
        <begin position="109"/>
        <end position="145"/>
    </location>
</feature>
<evidence type="ECO:0000259" key="2">
    <source>
        <dbReference type="Pfam" id="PF00646"/>
    </source>
</evidence>
<keyword evidence="4" id="KW-1185">Reference proteome</keyword>
<evidence type="ECO:0000313" key="3">
    <source>
        <dbReference type="EMBL" id="CAL5025395.1"/>
    </source>
</evidence>
<dbReference type="SUPFAM" id="SSF81383">
    <property type="entry name" value="F-box domain"/>
    <property type="match status" value="1"/>
</dbReference>
<dbReference type="Gene3D" id="1.20.1280.50">
    <property type="match status" value="1"/>
</dbReference>
<dbReference type="EMBL" id="OZ075140">
    <property type="protein sequence ID" value="CAL5025395.1"/>
    <property type="molecule type" value="Genomic_DNA"/>
</dbReference>
<dbReference type="AlphaFoldDB" id="A0ABC9CSM7"/>
<reference evidence="3" key="1">
    <citation type="submission" date="2024-10" db="EMBL/GenBank/DDBJ databases">
        <authorList>
            <person name="Ryan C."/>
        </authorList>
    </citation>
    <scope>NUCLEOTIDE SEQUENCE [LARGE SCALE GENOMIC DNA]</scope>
</reference>
<dbReference type="InterPro" id="IPR053197">
    <property type="entry name" value="F-box_SCFL_complex_component"/>
</dbReference>
<sequence length="481" mass="53789">MAPPLTRQRKRALAASASSSGTPQPPPNAQIGAGCAANIHQKGAAATTNLVPAGVKQSSRRPGGTGPPTAATPRQATRSDDRVAPRMRNCKKALAPIKKVPMIGVGDRLSALPDDVIKRILGFLPAREAVQTCILARFWHDLWKSATGLHISCGHENEPAFVKELKKFVDCLLRSIGHSPLETCDIRILEFGDSYIPMVNSWIQHAVMQDVQVLRLCIYREKGPFHDPWFELDNQPLVSRHLTSLELHGLAFNDNFLDFSSCPVLQDLRIIFSDFWPTKRIISRSLKRLCIDSCEFNDKPRFQICTPNLVSLWLLGKYTRTPLLERMPSLLEAVVKTDPWYDVCFEDDSGNCDNVWCHSCHGADGDTNNCVLLSGLSYAVNLALIPDTRTFIIRRDLKCALVCILEHSLVLQKLTLQLFSEGPEHDIEMKGTRSLMTGEISKHLKIVEIKCEVIDKTILKVLEFLSTLNICFNLYEAKILE</sequence>
<organism evidence="3 4">
    <name type="scientific">Urochloa decumbens</name>
    <dbReference type="NCBI Taxonomy" id="240449"/>
    <lineage>
        <taxon>Eukaryota</taxon>
        <taxon>Viridiplantae</taxon>
        <taxon>Streptophyta</taxon>
        <taxon>Embryophyta</taxon>
        <taxon>Tracheophyta</taxon>
        <taxon>Spermatophyta</taxon>
        <taxon>Magnoliopsida</taxon>
        <taxon>Liliopsida</taxon>
        <taxon>Poales</taxon>
        <taxon>Poaceae</taxon>
        <taxon>PACMAD clade</taxon>
        <taxon>Panicoideae</taxon>
        <taxon>Panicodae</taxon>
        <taxon>Paniceae</taxon>
        <taxon>Melinidinae</taxon>
        <taxon>Urochloa</taxon>
    </lineage>
</organism>
<name>A0ABC9CSM7_9POAL</name>
<dbReference type="Pfam" id="PF00646">
    <property type="entry name" value="F-box"/>
    <property type="match status" value="1"/>
</dbReference>